<gene>
    <name evidence="3" type="ORF">MCM1_1861</name>
</gene>
<evidence type="ECO:0000313" key="3">
    <source>
        <dbReference type="EMBL" id="AKJ38888.1"/>
    </source>
</evidence>
<dbReference type="Proteomes" id="UP000035331">
    <property type="component" value="Chromosome"/>
</dbReference>
<organism evidence="3 4">
    <name type="scientific">Methanosarcina barkeri CM1</name>
    <dbReference type="NCBI Taxonomy" id="796385"/>
    <lineage>
        <taxon>Archaea</taxon>
        <taxon>Methanobacteriati</taxon>
        <taxon>Methanobacteriota</taxon>
        <taxon>Stenosarchaea group</taxon>
        <taxon>Methanomicrobia</taxon>
        <taxon>Methanosarcinales</taxon>
        <taxon>Methanosarcinaceae</taxon>
        <taxon>Methanosarcina</taxon>
    </lineage>
</organism>
<reference evidence="3 4" key="2">
    <citation type="journal article" date="2015" name="Stand. Genomic Sci.">
        <title>The complete genome sequence of the rumen methanogen Methanosarcina barkeri CM1.</title>
        <authorList>
            <person name="Lambie S.C."/>
            <person name="Kelly W.J."/>
            <person name="Leahy S.C."/>
            <person name="Li D."/>
            <person name="Reilly K."/>
            <person name="McAllister T.A."/>
            <person name="Valle E.R."/>
            <person name="Attwood G.T."/>
            <person name="Altermann E."/>
        </authorList>
    </citation>
    <scope>NUCLEOTIDE SEQUENCE [LARGE SCALE GENOMIC DNA]</scope>
    <source>
        <strain evidence="3 4">CM1</strain>
    </source>
</reference>
<name>A0A0G3CG52_METBA</name>
<accession>A0A0G3CG52</accession>
<dbReference type="GeneID" id="24885560"/>
<reference evidence="4" key="1">
    <citation type="submission" date="2014-06" db="EMBL/GenBank/DDBJ databases">
        <title>The complete genome sequence of Methanosarcina barkeri CM1.</title>
        <authorList>
            <consortium name="Pastoral Greenhouse Gas Research Consortium"/>
            <person name="Lambie S.C."/>
            <person name="Leahy S.C."/>
            <person name="Kelly W.J."/>
            <person name="Li D."/>
            <person name="Reilly K."/>
            <person name="Attwood G.T."/>
            <person name="Altermann E."/>
        </authorList>
    </citation>
    <scope>NUCLEOTIDE SEQUENCE [LARGE SCALE GENOMIC DNA]</scope>
    <source>
        <strain evidence="4">CM1</strain>
    </source>
</reference>
<keyword evidence="3" id="KW-0032">Aminotransferase</keyword>
<protein>
    <submittedName>
        <fullName evidence="3">DegT/DnrJ/EryC1/StrS aminotransferase</fullName>
    </submittedName>
</protein>
<dbReference type="PATRIC" id="fig|796385.3.peg.2313"/>
<evidence type="ECO:0000313" key="4">
    <source>
        <dbReference type="Proteomes" id="UP000035331"/>
    </source>
</evidence>
<dbReference type="PANTHER" id="PTHR30244:SF9">
    <property type="entry name" value="PROTEIN RV3402C"/>
    <property type="match status" value="1"/>
</dbReference>
<proteinExistence type="inferred from homology"/>
<evidence type="ECO:0000256" key="1">
    <source>
        <dbReference type="ARBA" id="ARBA00022898"/>
    </source>
</evidence>
<dbReference type="CDD" id="cd00616">
    <property type="entry name" value="AHBA_syn"/>
    <property type="match status" value="1"/>
</dbReference>
<dbReference type="GO" id="GO:0008483">
    <property type="term" value="F:transaminase activity"/>
    <property type="evidence" value="ECO:0007669"/>
    <property type="project" value="UniProtKB-KW"/>
</dbReference>
<comment type="similarity">
    <text evidence="2">Belongs to the DegT/DnrJ/EryC1 family.</text>
</comment>
<dbReference type="Gene3D" id="3.40.640.10">
    <property type="entry name" value="Type I PLP-dependent aspartate aminotransferase-like (Major domain)"/>
    <property type="match status" value="1"/>
</dbReference>
<dbReference type="PIRSF" id="PIRSF000390">
    <property type="entry name" value="PLP_StrS"/>
    <property type="match status" value="1"/>
</dbReference>
<dbReference type="SUPFAM" id="SSF53383">
    <property type="entry name" value="PLP-dependent transferases"/>
    <property type="match status" value="1"/>
</dbReference>
<keyword evidence="1 2" id="KW-0663">Pyridoxal phosphate</keyword>
<dbReference type="PANTHER" id="PTHR30244">
    <property type="entry name" value="TRANSAMINASE"/>
    <property type="match status" value="1"/>
</dbReference>
<evidence type="ECO:0000256" key="2">
    <source>
        <dbReference type="RuleBase" id="RU004508"/>
    </source>
</evidence>
<sequence length="376" mass="42558">MINSTKTCLSDPVKLQKHEVINVTKTYLPDRTKLDMYIDKIYSTAWVTNNGQLVKELTARLEEYLGVQNLLLVTNGTLALQIAYKVLGITGQAITTPFSFVATTSSLVWEGIEPIFVDIDHETFCIDPSKIEEAITPETTAIVPVHVFGNACDVDNIEKIAQKYNLKTIYDGAHAFGVQYNGRSLLSYGDAAILSFHATKLFHTIEGGAIIFRNKEDLERAKLMINFGINGPDSVVELGINAKMNEFQAAMGLCVLDEMDTILEQRAEIWSHYENSLKGYVQLQKRNFQCTNNYSYFPVLFKSEEKLMEIKASMNANNINPRRYFFPSLDTLNYLHPHVPQMVSWSIANRILCLPLYSELSVHEQNKVILTIRDLL</sequence>
<dbReference type="Pfam" id="PF01041">
    <property type="entry name" value="DegT_DnrJ_EryC1"/>
    <property type="match status" value="1"/>
</dbReference>
<dbReference type="EMBL" id="CP008746">
    <property type="protein sequence ID" value="AKJ38888.1"/>
    <property type="molecule type" value="Genomic_DNA"/>
</dbReference>
<dbReference type="GO" id="GO:0000271">
    <property type="term" value="P:polysaccharide biosynthetic process"/>
    <property type="evidence" value="ECO:0007669"/>
    <property type="project" value="TreeGrafter"/>
</dbReference>
<dbReference type="RefSeq" id="WP_048176728.1">
    <property type="nucleotide sequence ID" value="NZ_CP008746.1"/>
</dbReference>
<dbReference type="InterPro" id="IPR015424">
    <property type="entry name" value="PyrdxlP-dep_Trfase"/>
</dbReference>
<dbReference type="InterPro" id="IPR000653">
    <property type="entry name" value="DegT/StrS_aminotransferase"/>
</dbReference>
<dbReference type="GO" id="GO:0030170">
    <property type="term" value="F:pyridoxal phosphate binding"/>
    <property type="evidence" value="ECO:0007669"/>
    <property type="project" value="TreeGrafter"/>
</dbReference>
<dbReference type="InterPro" id="IPR015421">
    <property type="entry name" value="PyrdxlP-dep_Trfase_major"/>
</dbReference>
<dbReference type="AlphaFoldDB" id="A0A0G3CG52"/>
<keyword evidence="3" id="KW-0808">Transferase</keyword>